<dbReference type="PROSITE" id="PS51745">
    <property type="entry name" value="PB1"/>
    <property type="match status" value="1"/>
</dbReference>
<dbReference type="Gene3D" id="3.30.60.90">
    <property type="match status" value="1"/>
</dbReference>
<keyword evidence="2" id="KW-0813">Transport</keyword>
<protein>
    <recommendedName>
        <fullName evidence="15">Protein NBR1 homolog</fullName>
    </recommendedName>
</protein>
<accession>A0A9Q1MK27</accession>
<feature type="compositionally biased region" description="Low complexity" evidence="10">
    <location>
        <begin position="241"/>
        <end position="253"/>
    </location>
</feature>
<dbReference type="PANTHER" id="PTHR20930">
    <property type="entry name" value="OVARIAN CARCINOMA ANTIGEN CA125-RELATED"/>
    <property type="match status" value="1"/>
</dbReference>
<gene>
    <name evidence="13" type="ORF">K7X08_003897</name>
</gene>
<evidence type="ECO:0000256" key="2">
    <source>
        <dbReference type="ARBA" id="ARBA00022448"/>
    </source>
</evidence>
<dbReference type="Pfam" id="PF24932">
    <property type="entry name" value="UBA_NBR1_C"/>
    <property type="match status" value="2"/>
</dbReference>
<feature type="domain" description="PB1" evidence="12">
    <location>
        <begin position="4"/>
        <end position="88"/>
    </location>
</feature>
<feature type="domain" description="ZZ-type" evidence="11">
    <location>
        <begin position="361"/>
        <end position="411"/>
    </location>
</feature>
<dbReference type="Gene3D" id="1.10.8.10">
    <property type="entry name" value="DNA helicase RuvA subunit, C-terminal domain"/>
    <property type="match status" value="2"/>
</dbReference>
<feature type="compositionally biased region" description="Low complexity" evidence="10">
    <location>
        <begin position="94"/>
        <end position="104"/>
    </location>
</feature>
<evidence type="ECO:0000313" key="13">
    <source>
        <dbReference type="EMBL" id="KAJ8559839.1"/>
    </source>
</evidence>
<dbReference type="InterPro" id="IPR000270">
    <property type="entry name" value="PB1_dom"/>
</dbReference>
<evidence type="ECO:0000256" key="10">
    <source>
        <dbReference type="SAM" id="MobiDB-lite"/>
    </source>
</evidence>
<dbReference type="FunFam" id="1.10.8.10:FF:000085">
    <property type="entry name" value="protein NBR1 homolog"/>
    <property type="match status" value="1"/>
</dbReference>
<keyword evidence="5 9" id="KW-0863">Zinc-finger</keyword>
<dbReference type="InterPro" id="IPR043145">
    <property type="entry name" value="Znf_ZZ_sf"/>
</dbReference>
<keyword evidence="7" id="KW-0653">Protein transport</keyword>
<dbReference type="Gene3D" id="3.10.20.90">
    <property type="entry name" value="Phosphatidylinositol 3-kinase Catalytic Subunit, Chain A, domain 1"/>
    <property type="match status" value="1"/>
</dbReference>
<dbReference type="GO" id="GO:0015031">
    <property type="term" value="P:protein transport"/>
    <property type="evidence" value="ECO:0007669"/>
    <property type="project" value="UniProtKB-KW"/>
</dbReference>
<evidence type="ECO:0000313" key="14">
    <source>
        <dbReference type="Proteomes" id="UP001152561"/>
    </source>
</evidence>
<dbReference type="SUPFAM" id="SSF54277">
    <property type="entry name" value="CAD &amp; PB1 domains"/>
    <property type="match status" value="1"/>
</dbReference>
<dbReference type="InterPro" id="IPR056893">
    <property type="entry name" value="UBA_Nbr1_C"/>
</dbReference>
<evidence type="ECO:0000256" key="4">
    <source>
        <dbReference type="ARBA" id="ARBA00022723"/>
    </source>
</evidence>
<evidence type="ECO:0000259" key="11">
    <source>
        <dbReference type="PROSITE" id="PS50135"/>
    </source>
</evidence>
<dbReference type="GO" id="GO:0006914">
    <property type="term" value="P:autophagy"/>
    <property type="evidence" value="ECO:0007669"/>
    <property type="project" value="UniProtKB-KW"/>
</dbReference>
<dbReference type="InterPro" id="IPR013783">
    <property type="entry name" value="Ig-like_fold"/>
</dbReference>
<feature type="compositionally biased region" description="Basic and acidic residues" evidence="10">
    <location>
        <begin position="286"/>
        <end position="295"/>
    </location>
</feature>
<dbReference type="GO" id="GO:0005773">
    <property type="term" value="C:vacuole"/>
    <property type="evidence" value="ECO:0007669"/>
    <property type="project" value="UniProtKB-SubCell"/>
</dbReference>
<dbReference type="SUPFAM" id="SSF46934">
    <property type="entry name" value="UBA-like"/>
    <property type="match status" value="1"/>
</dbReference>
<feature type="region of interest" description="Disordered" evidence="10">
    <location>
        <begin position="190"/>
        <end position="260"/>
    </location>
</feature>
<keyword evidence="8" id="KW-0072">Autophagy</keyword>
<evidence type="ECO:0008006" key="15">
    <source>
        <dbReference type="Google" id="ProtNLM"/>
    </source>
</evidence>
<organism evidence="13 14">
    <name type="scientific">Anisodus acutangulus</name>
    <dbReference type="NCBI Taxonomy" id="402998"/>
    <lineage>
        <taxon>Eukaryota</taxon>
        <taxon>Viridiplantae</taxon>
        <taxon>Streptophyta</taxon>
        <taxon>Embryophyta</taxon>
        <taxon>Tracheophyta</taxon>
        <taxon>Spermatophyta</taxon>
        <taxon>Magnoliopsida</taxon>
        <taxon>eudicotyledons</taxon>
        <taxon>Gunneridae</taxon>
        <taxon>Pentapetalae</taxon>
        <taxon>asterids</taxon>
        <taxon>lamiids</taxon>
        <taxon>Solanales</taxon>
        <taxon>Solanaceae</taxon>
        <taxon>Solanoideae</taxon>
        <taxon>Hyoscyameae</taxon>
        <taxon>Anisodus</taxon>
    </lineage>
</organism>
<dbReference type="Proteomes" id="UP001152561">
    <property type="component" value="Unassembled WGS sequence"/>
</dbReference>
<evidence type="ECO:0000256" key="8">
    <source>
        <dbReference type="ARBA" id="ARBA00023006"/>
    </source>
</evidence>
<feature type="region of interest" description="Disordered" evidence="10">
    <location>
        <begin position="92"/>
        <end position="112"/>
    </location>
</feature>
<dbReference type="Pfam" id="PF00564">
    <property type="entry name" value="PB1"/>
    <property type="match status" value="1"/>
</dbReference>
<dbReference type="SUPFAM" id="SSF57850">
    <property type="entry name" value="RING/U-box"/>
    <property type="match status" value="1"/>
</dbReference>
<dbReference type="PANTHER" id="PTHR20930:SF0">
    <property type="entry name" value="PROTEIN ILRUN"/>
    <property type="match status" value="1"/>
</dbReference>
<keyword evidence="3" id="KW-0926">Vacuole</keyword>
<dbReference type="InterPro" id="IPR009060">
    <property type="entry name" value="UBA-like_sf"/>
</dbReference>
<reference evidence="14" key="1">
    <citation type="journal article" date="2023" name="Proc. Natl. Acad. Sci. U.S.A.">
        <title>Genomic and structural basis for evolution of tropane alkaloid biosynthesis.</title>
        <authorList>
            <person name="Wanga Y.-J."/>
            <person name="Taina T."/>
            <person name="Yua J.-Y."/>
            <person name="Lia J."/>
            <person name="Xua B."/>
            <person name="Chenc J."/>
            <person name="D'Auriad J.C."/>
            <person name="Huanga J.-P."/>
            <person name="Huanga S.-X."/>
        </authorList>
    </citation>
    <scope>NUCLEOTIDE SEQUENCE [LARGE SCALE GENOMIC DNA]</scope>
    <source>
        <strain evidence="14">cv. KIB-2019</strain>
    </source>
</reference>
<dbReference type="EMBL" id="JAJAGQ010000006">
    <property type="protein sequence ID" value="KAJ8559839.1"/>
    <property type="molecule type" value="Genomic_DNA"/>
</dbReference>
<comment type="caution">
    <text evidence="13">The sequence shown here is derived from an EMBL/GenBank/DDBJ whole genome shotgun (WGS) entry which is preliminary data.</text>
</comment>
<feature type="compositionally biased region" description="Polar residues" evidence="10">
    <location>
        <begin position="227"/>
        <end position="240"/>
    </location>
</feature>
<dbReference type="CDD" id="cd14319">
    <property type="entry name" value="UBA_NBR1"/>
    <property type="match status" value="2"/>
</dbReference>
<name>A0A9Q1MK27_9SOLA</name>
<dbReference type="InterPro" id="IPR000433">
    <property type="entry name" value="Znf_ZZ"/>
</dbReference>
<evidence type="ECO:0000256" key="1">
    <source>
        <dbReference type="ARBA" id="ARBA00004116"/>
    </source>
</evidence>
<evidence type="ECO:0000256" key="6">
    <source>
        <dbReference type="ARBA" id="ARBA00022833"/>
    </source>
</evidence>
<keyword evidence="14" id="KW-1185">Reference proteome</keyword>
<evidence type="ECO:0000259" key="12">
    <source>
        <dbReference type="PROSITE" id="PS51745"/>
    </source>
</evidence>
<dbReference type="SMART" id="SM00666">
    <property type="entry name" value="PB1"/>
    <property type="match status" value="1"/>
</dbReference>
<dbReference type="PROSITE" id="PS50135">
    <property type="entry name" value="ZF_ZZ_2"/>
    <property type="match status" value="1"/>
</dbReference>
<comment type="subcellular location">
    <subcellularLocation>
        <location evidence="1">Vacuole</location>
    </subcellularLocation>
</comment>
<dbReference type="Pfam" id="PF16158">
    <property type="entry name" value="N_BRCA1_IG"/>
    <property type="match status" value="1"/>
</dbReference>
<evidence type="ECO:0000256" key="5">
    <source>
        <dbReference type="ARBA" id="ARBA00022771"/>
    </source>
</evidence>
<dbReference type="CDD" id="cd14947">
    <property type="entry name" value="NBR1_like"/>
    <property type="match status" value="1"/>
</dbReference>
<evidence type="ECO:0000256" key="7">
    <source>
        <dbReference type="ARBA" id="ARBA00022927"/>
    </source>
</evidence>
<dbReference type="CDD" id="cd06398">
    <property type="entry name" value="PB1_Joka2"/>
    <property type="match status" value="1"/>
</dbReference>
<feature type="region of interest" description="Disordered" evidence="10">
    <location>
        <begin position="280"/>
        <end position="303"/>
    </location>
</feature>
<dbReference type="Gene3D" id="2.60.40.10">
    <property type="entry name" value="Immunoglobulins"/>
    <property type="match status" value="1"/>
</dbReference>
<dbReference type="InterPro" id="IPR053793">
    <property type="entry name" value="PB1-like"/>
</dbReference>
<proteinExistence type="predicted"/>
<dbReference type="AlphaFoldDB" id="A0A9Q1MK27"/>
<dbReference type="Pfam" id="PF00569">
    <property type="entry name" value="ZZ"/>
    <property type="match status" value="1"/>
</dbReference>
<dbReference type="SMART" id="SM00291">
    <property type="entry name" value="ZnF_ZZ"/>
    <property type="match status" value="1"/>
</dbReference>
<evidence type="ECO:0000256" key="3">
    <source>
        <dbReference type="ARBA" id="ARBA00022554"/>
    </source>
</evidence>
<dbReference type="InterPro" id="IPR032350">
    <property type="entry name" value="Nbr1_FW"/>
</dbReference>
<keyword evidence="6" id="KW-0862">Zinc</keyword>
<dbReference type="GO" id="GO:0008270">
    <property type="term" value="F:zinc ion binding"/>
    <property type="evidence" value="ECO:0007669"/>
    <property type="project" value="UniProtKB-KW"/>
</dbReference>
<keyword evidence="4" id="KW-0479">Metal-binding</keyword>
<dbReference type="OrthoDB" id="661148at2759"/>
<evidence type="ECO:0000256" key="9">
    <source>
        <dbReference type="PROSITE-ProRule" id="PRU00228"/>
    </source>
</evidence>
<sequence>MESSIVIKVKYGETLRRFNVGVADDKLGLNMDGLREKIFQLFNFPPDSELTLTYIDEDGDVVTIVDDEDLQDIARQELDPLRISVRLTTEKISRSSGTSSGNSTPFRSPLVQPTFPNVSSSVSDFLKSLPESKSRKFLKHSADMASKASSAAREMAEITKSLSKTGISYLKQACPVDSTGRFLHETTSQAFPSIKSGEPSPAANAEQRTFKTAGPKNHTGYIDASKLKSSFQPDQNGTQCKSLSKSPKPNSSLADGKKGEGKKFGNSYLVGKALGISYSSASTTGPEKRADKQPSENHPGVEPVGAVGLSGVISDGFRSPSSYSMTGVPVVKNTVQPQYSPFGIPFKGSHNRSDGTAAIFHRGVRCDGCGVHPITGSRFKSKVKEDSDLCSLCFAHMGNDADYIRMDRPVTYHHPVAFKGLHDPCDNVRGCGVKSPNKLDSRFTQDVNVFDGTIMAPLTPFTKVWRMRNNGNIVWPQGTQLVWIGGDKLSDAFSVELQITSVGLAVDHELDVAVDFTAPELPGRYISYWRIALPSGQKFGQRVWVLIQVDALMVPKKEFIYEASQDLNLNFPPASNGKEEFLYEASQDLNLNFPPASSGIAGYETIHANADMTMKDFIHEPKISNPTMELVEPVVDGNRNKEQESKSCISPSAAGSSISYPIDLSEAAPAVTSVVPPFVAEVQASSQDGRENSDVELTLLKELEQMGFKQVDLNKEILRMNEYDLEQSVDDLCGVSEWDPIFEELEEMGFCNKEMNKKLLKKNNGSIKRVVMDLITGEN</sequence>